<accession>A0ABU5ZMW4</accession>
<proteinExistence type="inferred from homology"/>
<evidence type="ECO:0000256" key="1">
    <source>
        <dbReference type="ARBA" id="ARBA00010613"/>
    </source>
</evidence>
<dbReference type="SUPFAM" id="SSF56317">
    <property type="entry name" value="Carbon-nitrogen hydrolase"/>
    <property type="match status" value="1"/>
</dbReference>
<dbReference type="Proteomes" id="UP001310386">
    <property type="component" value="Unassembled WGS sequence"/>
</dbReference>
<feature type="domain" description="CN hydrolase" evidence="2">
    <location>
        <begin position="6"/>
        <end position="242"/>
    </location>
</feature>
<comment type="caution">
    <text evidence="3">The sequence shown here is derived from an EMBL/GenBank/DDBJ whole genome shotgun (WGS) entry which is preliminary data.</text>
</comment>
<dbReference type="CDD" id="cd07197">
    <property type="entry name" value="nitrilase"/>
    <property type="match status" value="1"/>
</dbReference>
<evidence type="ECO:0000313" key="4">
    <source>
        <dbReference type="Proteomes" id="UP001310386"/>
    </source>
</evidence>
<sequence length="265" mass="29295">MTDATLRAAAIQMNCILGDKQQNLSKAGQLIAEAVSLGAKLIVLPELFNTGYRVEEQDPDLAEPIPGTTTDWMMEQAREHDIYLVGCIMEQGSPKGVVYDTAIITGPQGLIGSYRKIYLWNAELTRFCRGGEYPVFELEFGCLGMQICYDVGFPEAARTLSQKGADIIVYPSAFGMPRLYAWDIATRSRALENGVYLIAANRSGIEKGQTEFCGTSRIVNPKGQVLAEAVQPDQVIVADLQLSDVIKQRREIPYLRDLLSRPALR</sequence>
<protein>
    <submittedName>
        <fullName evidence="3">Carbon-nitrogen hydrolase family protein</fullName>
    </submittedName>
</protein>
<dbReference type="GO" id="GO:0016787">
    <property type="term" value="F:hydrolase activity"/>
    <property type="evidence" value="ECO:0007669"/>
    <property type="project" value="UniProtKB-KW"/>
</dbReference>
<dbReference type="RefSeq" id="WP_371755980.1">
    <property type="nucleotide sequence ID" value="NZ_JAYJLD010000054.1"/>
</dbReference>
<dbReference type="InterPro" id="IPR003010">
    <property type="entry name" value="C-N_Hydrolase"/>
</dbReference>
<dbReference type="InterPro" id="IPR036526">
    <property type="entry name" value="C-N_Hydrolase_sf"/>
</dbReference>
<dbReference type="PROSITE" id="PS01227">
    <property type="entry name" value="UPF0012"/>
    <property type="match status" value="1"/>
</dbReference>
<dbReference type="PANTHER" id="PTHR23088">
    <property type="entry name" value="NITRILASE-RELATED"/>
    <property type="match status" value="1"/>
</dbReference>
<dbReference type="EMBL" id="JAYJLD010000054">
    <property type="protein sequence ID" value="MEB3103854.1"/>
    <property type="molecule type" value="Genomic_DNA"/>
</dbReference>
<organism evidence="3 4">
    <name type="scientific">Ferviditalea candida</name>
    <dbReference type="NCBI Taxonomy" id="3108399"/>
    <lineage>
        <taxon>Bacteria</taxon>
        <taxon>Bacillati</taxon>
        <taxon>Bacillota</taxon>
        <taxon>Bacilli</taxon>
        <taxon>Bacillales</taxon>
        <taxon>Paenibacillaceae</taxon>
        <taxon>Ferviditalea</taxon>
    </lineage>
</organism>
<name>A0ABU5ZMW4_9BACL</name>
<gene>
    <name evidence="3" type="ORF">VF724_19750</name>
</gene>
<dbReference type="InterPro" id="IPR001110">
    <property type="entry name" value="UPF0012_CS"/>
</dbReference>
<evidence type="ECO:0000259" key="2">
    <source>
        <dbReference type="PROSITE" id="PS50263"/>
    </source>
</evidence>
<reference evidence="3" key="1">
    <citation type="submission" date="2023-12" db="EMBL/GenBank/DDBJ databases">
        <title>Fervidustalea candida gen. nov., sp. nov., a novel member of the family Paenibacillaceae isolated from a geothermal area.</title>
        <authorList>
            <person name="Li W.-J."/>
            <person name="Jiao J.-Y."/>
            <person name="Chen Y."/>
        </authorList>
    </citation>
    <scope>NUCLEOTIDE SEQUENCE</scope>
    <source>
        <strain evidence="3">SYSU GA230002</strain>
    </source>
</reference>
<evidence type="ECO:0000313" key="3">
    <source>
        <dbReference type="EMBL" id="MEB3103854.1"/>
    </source>
</evidence>
<dbReference type="PANTHER" id="PTHR23088:SF27">
    <property type="entry name" value="DEAMINATED GLUTATHIONE AMIDASE"/>
    <property type="match status" value="1"/>
</dbReference>
<keyword evidence="4" id="KW-1185">Reference proteome</keyword>
<dbReference type="Pfam" id="PF00795">
    <property type="entry name" value="CN_hydrolase"/>
    <property type="match status" value="1"/>
</dbReference>
<dbReference type="PROSITE" id="PS50263">
    <property type="entry name" value="CN_HYDROLASE"/>
    <property type="match status" value="1"/>
</dbReference>
<comment type="similarity">
    <text evidence="1">Belongs to the carbon-nitrogen hydrolase superfamily. NIT1/NIT2 family.</text>
</comment>
<dbReference type="Gene3D" id="3.60.110.10">
    <property type="entry name" value="Carbon-nitrogen hydrolase"/>
    <property type="match status" value="1"/>
</dbReference>
<keyword evidence="3" id="KW-0378">Hydrolase</keyword>